<sequence>MQMIAVDDGSTQCKLSYLLGKEIKSKVVPNSLKKGWQSAALRGTPSSNWMLDGKRYSYDITSDSSLDTQHIDYQLSDENLLSVHNALQQTELDPTAPTVLICTLPITQYYNQDDMQKNEDLIEAKKSNLLRSVELNGGTPFNIVEVRVMPESAPACLSTLLESQAADFNRTLCIDVGGTTSDLSVIRGAFLEITAVMGLPKVGVSWVTTAAKTALSAADSDVSYYVCNELIKNRHNMEFVKEVINDHSKIDEILARIDQRIAELGETVANECKRFCKNPNRVILVGGGSNLIADAITEAYSTLGERVILLENAQCALSQEILRFHLDEDATAESKVA</sequence>
<dbReference type="Pfam" id="PF06406">
    <property type="entry name" value="StbA_N"/>
    <property type="match status" value="1"/>
</dbReference>
<accession>A0AAN1CUN3</accession>
<dbReference type="InterPro" id="IPR048345">
    <property type="entry name" value="ParM_C"/>
</dbReference>
<dbReference type="Proteomes" id="UP000092018">
    <property type="component" value="Plasmid unnamed1"/>
</dbReference>
<feature type="domain" description="Plasmid segregation protein ParM/StbA N-terminal" evidence="1">
    <location>
        <begin position="4"/>
        <end position="159"/>
    </location>
</feature>
<dbReference type="SUPFAM" id="SSF53067">
    <property type="entry name" value="Actin-like ATPase domain"/>
    <property type="match status" value="2"/>
</dbReference>
<dbReference type="InterPro" id="IPR009440">
    <property type="entry name" value="ParM/StbA_N"/>
</dbReference>
<evidence type="ECO:0000313" key="4">
    <source>
        <dbReference type="Proteomes" id="UP000092018"/>
    </source>
</evidence>
<geneLocation type="plasmid" evidence="3 4">
    <name>unnamed1</name>
</geneLocation>
<dbReference type="EMBL" id="CP016179">
    <property type="protein sequence ID" value="ANO35647.1"/>
    <property type="molecule type" value="Genomic_DNA"/>
</dbReference>
<evidence type="ECO:0000259" key="1">
    <source>
        <dbReference type="Pfam" id="PF06406"/>
    </source>
</evidence>
<dbReference type="AlphaFoldDB" id="A0AAN1CUN3"/>
<evidence type="ECO:0000259" key="2">
    <source>
        <dbReference type="Pfam" id="PF21523"/>
    </source>
</evidence>
<dbReference type="CDD" id="cd24022">
    <property type="entry name" value="ASKHA_NBD_ParM_R1-like"/>
    <property type="match status" value="1"/>
</dbReference>
<protein>
    <submittedName>
        <fullName evidence="3">StbA family protein</fullName>
    </submittedName>
</protein>
<dbReference type="InterPro" id="IPR043129">
    <property type="entry name" value="ATPase_NBD"/>
</dbReference>
<name>A0AAN1CUN3_9VIBR</name>
<dbReference type="KEGG" id="vbr:A6E01_20770"/>
<dbReference type="InterPro" id="IPR056367">
    <property type="entry name" value="ASKHA_NBD_ParM_R1-like"/>
</dbReference>
<gene>
    <name evidence="3" type="ORF">A6E01_20770</name>
</gene>
<dbReference type="RefSeq" id="WP_065211406.1">
    <property type="nucleotide sequence ID" value="NZ_CP016179.1"/>
</dbReference>
<dbReference type="Pfam" id="PF21523">
    <property type="entry name" value="ParM_N"/>
    <property type="match status" value="1"/>
</dbReference>
<proteinExistence type="predicted"/>
<dbReference type="Gene3D" id="3.30.420.40">
    <property type="match status" value="2"/>
</dbReference>
<reference evidence="3 4" key="1">
    <citation type="submission" date="2016-06" db="EMBL/GenBank/DDBJ databases">
        <title>Adaptive Radiation by Waves of Gene Transfer Leads to Fine-Scale Resource Partitioning in Marine Microbes.</title>
        <authorList>
            <person name="Hehemann J.-H."/>
            <person name="Arevalo P."/>
            <person name="Datta M.S."/>
            <person name="Yu X."/>
            <person name="Corzett C."/>
            <person name="Henschel A."/>
            <person name="Preheim S.P."/>
            <person name="Timberlake S."/>
            <person name="Alm E.J."/>
            <person name="Polz M.F."/>
        </authorList>
    </citation>
    <scope>NUCLEOTIDE SEQUENCE [LARGE SCALE GENOMIC DNA]</scope>
    <source>
        <strain evidence="3 4">FF50</strain>
        <plasmid evidence="3 4">unnamed1</plasmid>
    </source>
</reference>
<evidence type="ECO:0000313" key="3">
    <source>
        <dbReference type="EMBL" id="ANO35647.1"/>
    </source>
</evidence>
<organism evidence="3 4">
    <name type="scientific">Vibrio breoganii</name>
    <dbReference type="NCBI Taxonomy" id="553239"/>
    <lineage>
        <taxon>Bacteria</taxon>
        <taxon>Pseudomonadati</taxon>
        <taxon>Pseudomonadota</taxon>
        <taxon>Gammaproteobacteria</taxon>
        <taxon>Vibrionales</taxon>
        <taxon>Vibrionaceae</taxon>
        <taxon>Vibrio</taxon>
    </lineage>
</organism>
<feature type="domain" description="Plasmid segregation protein ParM C-terminal" evidence="2">
    <location>
        <begin position="167"/>
        <end position="321"/>
    </location>
</feature>
<keyword evidence="3" id="KW-0614">Plasmid</keyword>